<dbReference type="AlphaFoldDB" id="A0A6F9XJB3"/>
<proteinExistence type="predicted"/>
<dbReference type="Proteomes" id="UP000494265">
    <property type="component" value="Unassembled WGS sequence"/>
</dbReference>
<sequence length="224" mass="26913">MPNKEINNYTISDFENHLLDDFLVWGDMFEDNIYHLWYNDKEFRNEVMYTKVMPKITSWYNELQVMYNTALTKNPKLDIEDFISEEFDFKVVVPYMEKSIKESYEKILTQLNNVFEEYVKNVNREFVKTLAEEETLEKIHEFKVKELENEGKHPKFIVLGAEPTVKLSDCIGKDRVLKDFKKSCFEEWSLAEAQEYAKKPNLDFLTTKDWEKLFNTVNRNHLLK</sequence>
<name>A0A6F9XJB3_9LACO</name>
<dbReference type="EMBL" id="BLAM01000045">
    <property type="protein sequence ID" value="GET05250.1"/>
    <property type="molecule type" value="Genomic_DNA"/>
</dbReference>
<protein>
    <submittedName>
        <fullName evidence="1">Uncharacterized protein</fullName>
    </submittedName>
</protein>
<evidence type="ECO:0000313" key="1">
    <source>
        <dbReference type="EMBL" id="GET05250.1"/>
    </source>
</evidence>
<organism evidence="1">
    <name type="scientific">Ligilactobacillus agilis</name>
    <dbReference type="NCBI Taxonomy" id="1601"/>
    <lineage>
        <taxon>Bacteria</taxon>
        <taxon>Bacillati</taxon>
        <taxon>Bacillota</taxon>
        <taxon>Bacilli</taxon>
        <taxon>Lactobacillales</taxon>
        <taxon>Lactobacillaceae</taxon>
        <taxon>Ligilactobacillus</taxon>
    </lineage>
</organism>
<dbReference type="RefSeq" id="WP_172584120.1">
    <property type="nucleotide sequence ID" value="NZ_BLAM01000045.1"/>
</dbReference>
<reference evidence="1" key="1">
    <citation type="submission" date="2019-10" db="EMBL/GenBank/DDBJ databases">
        <title>Lactobacillus agilis SY212 Whole Genome Sequencing Project.</title>
        <authorList>
            <person name="Suzuki S."/>
            <person name="Endo A."/>
            <person name="Maeno S."/>
            <person name="Shiwa Y."/>
            <person name="Matsutani M."/>
            <person name="Kajikawa A."/>
        </authorList>
    </citation>
    <scope>NUCLEOTIDE SEQUENCE</scope>
    <source>
        <strain evidence="1">SY212</strain>
    </source>
</reference>
<comment type="caution">
    <text evidence="1">The sequence shown here is derived from an EMBL/GenBank/DDBJ whole genome shotgun (WGS) entry which is preliminary data.</text>
</comment>
<gene>
    <name evidence="1" type="ORF">SY212_02800</name>
</gene>
<accession>A0A6F9XJB3</accession>